<sequence>MNFRYLELLRAGWGLTLLIAPRTVLARARAVRIDRRAVVVTRILGARQVVQASLSGTQPTPEILAAGVWVDAVHSLTALGLAVADPRRVRVGVVDAVVAALWAALGAYDLRRGNVPPNDHAQVRNQLARTVIGALPGGRIVMDQARKARAG</sequence>
<gene>
    <name evidence="1" type="ORF">A5707_08250</name>
</gene>
<dbReference type="Proteomes" id="UP000093592">
    <property type="component" value="Unassembled WGS sequence"/>
</dbReference>
<dbReference type="AlphaFoldDB" id="A0A1A2YS21"/>
<dbReference type="EMBL" id="LZKJ01000193">
    <property type="protein sequence ID" value="OBI40800.1"/>
    <property type="molecule type" value="Genomic_DNA"/>
</dbReference>
<dbReference type="RefSeq" id="WP_065016201.1">
    <property type="nucleotide sequence ID" value="NZ_LZKJ01000193.1"/>
</dbReference>
<evidence type="ECO:0000313" key="1">
    <source>
        <dbReference type="EMBL" id="OBI40800.1"/>
    </source>
</evidence>
<evidence type="ECO:0000313" key="2">
    <source>
        <dbReference type="Proteomes" id="UP000093592"/>
    </source>
</evidence>
<protein>
    <submittedName>
        <fullName evidence="1">Uncharacterized protein</fullName>
    </submittedName>
</protein>
<reference evidence="2" key="1">
    <citation type="submission" date="2016-06" db="EMBL/GenBank/DDBJ databases">
        <authorList>
            <person name="Sutton G."/>
            <person name="Brinkac L."/>
            <person name="Sanka R."/>
            <person name="Adams M."/>
            <person name="Lau E."/>
            <person name="Sam S."/>
            <person name="Sreng N."/>
            <person name="Him V."/>
            <person name="Kerleguer A."/>
            <person name="Cheng S."/>
        </authorList>
    </citation>
    <scope>NUCLEOTIDE SEQUENCE [LARGE SCALE GENOMIC DNA]</scope>
    <source>
        <strain evidence="2">E861</strain>
    </source>
</reference>
<accession>A0A1A2YS21</accession>
<proteinExistence type="predicted"/>
<comment type="caution">
    <text evidence="1">The sequence shown here is derived from an EMBL/GenBank/DDBJ whole genome shotgun (WGS) entry which is preliminary data.</text>
</comment>
<name>A0A1A2YS21_9MYCO</name>
<dbReference type="OrthoDB" id="4734201at2"/>
<organism evidence="1 2">
    <name type="scientific">Mycobacterium kyorinense</name>
    <dbReference type="NCBI Taxonomy" id="487514"/>
    <lineage>
        <taxon>Bacteria</taxon>
        <taxon>Bacillati</taxon>
        <taxon>Actinomycetota</taxon>
        <taxon>Actinomycetes</taxon>
        <taxon>Mycobacteriales</taxon>
        <taxon>Mycobacteriaceae</taxon>
        <taxon>Mycobacterium</taxon>
    </lineage>
</organism>